<dbReference type="Pfam" id="PF00957">
    <property type="entry name" value="Synaptobrevin"/>
    <property type="match status" value="1"/>
</dbReference>
<keyword evidence="4" id="KW-0653">Protein transport</keyword>
<dbReference type="GO" id="GO:0016192">
    <property type="term" value="P:vesicle-mediated transport"/>
    <property type="evidence" value="ECO:0007669"/>
    <property type="project" value="InterPro"/>
</dbReference>
<dbReference type="PRINTS" id="PR00219">
    <property type="entry name" value="SYNAPTOBREVN"/>
</dbReference>
<feature type="domain" description="V-SNARE coiled-coil homology" evidence="12">
    <location>
        <begin position="138"/>
        <end position="198"/>
    </location>
</feature>
<dbReference type="GO" id="GO:0012505">
    <property type="term" value="C:endomembrane system"/>
    <property type="evidence" value="ECO:0007669"/>
    <property type="project" value="UniProtKB-SubCell"/>
</dbReference>
<dbReference type="FunFam" id="3.30.450.50:FF:000015">
    <property type="entry name" value="Synaptobrevin 2 isoform 1"/>
    <property type="match status" value="1"/>
</dbReference>
<keyword evidence="9" id="KW-0175">Coiled coil</keyword>
<protein>
    <recommendedName>
        <fullName evidence="7">Synaptobrevin homolog YKT6</fullName>
    </recommendedName>
</protein>
<dbReference type="InParanoid" id="F4RZ62"/>
<keyword evidence="6 10" id="KW-0472">Membrane</keyword>
<sequence>MSILYVCIAYGTKILSEFSIDSAQNFSKATSTILSKIEPKDNKLTYAAENYLFHYDKKDGIVFMCMAEESFGRKIPFTFLAELQRKFTSTFTRPEITSAPPYGLTTFNEYLTNLTQTYNQSSSDPISSSSSQPINNDQIHIARNELSNVKEIMIKNVGEILSRGERIELLLDKTDNLSAQSNAFRKRTQQLRRKMWWKNTKMIALSGMVAVLIVYILMAQTCGATLTHCTS</sequence>
<dbReference type="InterPro" id="IPR001388">
    <property type="entry name" value="Synaptobrevin-like"/>
</dbReference>
<dbReference type="KEGG" id="mlr:MELLADRAFT_72811"/>
<dbReference type="AlphaFoldDB" id="F4RZ62"/>
<dbReference type="Proteomes" id="UP000001072">
    <property type="component" value="Unassembled WGS sequence"/>
</dbReference>
<reference evidence="14" key="1">
    <citation type="journal article" date="2011" name="Proc. Natl. Acad. Sci. U.S.A.">
        <title>Obligate biotrophy features unraveled by the genomic analysis of rust fungi.</title>
        <authorList>
            <person name="Duplessis S."/>
            <person name="Cuomo C.A."/>
            <person name="Lin Y.-C."/>
            <person name="Aerts A."/>
            <person name="Tisserant E."/>
            <person name="Veneault-Fourrey C."/>
            <person name="Joly D.L."/>
            <person name="Hacquard S."/>
            <person name="Amselem J."/>
            <person name="Cantarel B.L."/>
            <person name="Chiu R."/>
            <person name="Coutinho P.M."/>
            <person name="Feau N."/>
            <person name="Field M."/>
            <person name="Frey P."/>
            <person name="Gelhaye E."/>
            <person name="Goldberg J."/>
            <person name="Grabherr M.G."/>
            <person name="Kodira C.D."/>
            <person name="Kohler A."/>
            <person name="Kuees U."/>
            <person name="Lindquist E.A."/>
            <person name="Lucas S.M."/>
            <person name="Mago R."/>
            <person name="Mauceli E."/>
            <person name="Morin E."/>
            <person name="Murat C."/>
            <person name="Pangilinan J.L."/>
            <person name="Park R."/>
            <person name="Pearson M."/>
            <person name="Quesneville H."/>
            <person name="Rouhier N."/>
            <person name="Sakthikumar S."/>
            <person name="Salamov A.A."/>
            <person name="Schmutz J."/>
            <person name="Selles B."/>
            <person name="Shapiro H."/>
            <person name="Tanguay P."/>
            <person name="Tuskan G.A."/>
            <person name="Henrissat B."/>
            <person name="Van de Peer Y."/>
            <person name="Rouze P."/>
            <person name="Ellis J.G."/>
            <person name="Dodds P.N."/>
            <person name="Schein J.E."/>
            <person name="Zhong S."/>
            <person name="Hamelin R.C."/>
            <person name="Grigoriev I.V."/>
            <person name="Szabo L.J."/>
            <person name="Martin F."/>
        </authorList>
    </citation>
    <scope>NUCLEOTIDE SEQUENCE [LARGE SCALE GENOMIC DNA]</scope>
    <source>
        <strain evidence="14">98AG31 / pathotype 3-4-7</strain>
    </source>
</reference>
<dbReference type="PROSITE" id="PS50859">
    <property type="entry name" value="LONGIN"/>
    <property type="match status" value="1"/>
</dbReference>
<comment type="similarity">
    <text evidence="1">Belongs to the synaptobrevin family.</text>
</comment>
<dbReference type="VEuPathDB" id="FungiDB:MELLADRAFT_72811"/>
<dbReference type="OrthoDB" id="248747at2759"/>
<evidence type="ECO:0000256" key="9">
    <source>
        <dbReference type="PROSITE-ProRule" id="PRU00290"/>
    </source>
</evidence>
<dbReference type="RefSeq" id="XP_007414340.1">
    <property type="nucleotide sequence ID" value="XM_007414278.1"/>
</dbReference>
<dbReference type="GO" id="GO:0015031">
    <property type="term" value="P:protein transport"/>
    <property type="evidence" value="ECO:0007669"/>
    <property type="project" value="UniProtKB-KW"/>
</dbReference>
<dbReference type="CDD" id="cd14824">
    <property type="entry name" value="Longin"/>
    <property type="match status" value="1"/>
</dbReference>
<dbReference type="GO" id="GO:0005737">
    <property type="term" value="C:cytoplasm"/>
    <property type="evidence" value="ECO:0007669"/>
    <property type="project" value="UniProtKB-ARBA"/>
</dbReference>
<evidence type="ECO:0000256" key="6">
    <source>
        <dbReference type="ARBA" id="ARBA00023136"/>
    </source>
</evidence>
<evidence type="ECO:0000256" key="4">
    <source>
        <dbReference type="ARBA" id="ARBA00022927"/>
    </source>
</evidence>
<proteinExistence type="inferred from homology"/>
<dbReference type="GeneID" id="18932197"/>
<organism evidence="14">
    <name type="scientific">Melampsora larici-populina (strain 98AG31 / pathotype 3-4-7)</name>
    <name type="common">Poplar leaf rust fungus</name>
    <dbReference type="NCBI Taxonomy" id="747676"/>
    <lineage>
        <taxon>Eukaryota</taxon>
        <taxon>Fungi</taxon>
        <taxon>Dikarya</taxon>
        <taxon>Basidiomycota</taxon>
        <taxon>Pucciniomycotina</taxon>
        <taxon>Pucciniomycetes</taxon>
        <taxon>Pucciniales</taxon>
        <taxon>Melampsoraceae</taxon>
        <taxon>Melampsora</taxon>
    </lineage>
</organism>
<evidence type="ECO:0000313" key="13">
    <source>
        <dbReference type="EMBL" id="EGG02355.1"/>
    </source>
</evidence>
<evidence type="ECO:0000256" key="3">
    <source>
        <dbReference type="ARBA" id="ARBA00022692"/>
    </source>
</evidence>
<dbReference type="SUPFAM" id="SSF58038">
    <property type="entry name" value="SNARE fusion complex"/>
    <property type="match status" value="1"/>
</dbReference>
<evidence type="ECO:0000256" key="2">
    <source>
        <dbReference type="ARBA" id="ARBA00022448"/>
    </source>
</evidence>
<keyword evidence="2" id="KW-0813">Transport</keyword>
<dbReference type="Gene3D" id="3.30.450.50">
    <property type="entry name" value="Longin domain"/>
    <property type="match status" value="1"/>
</dbReference>
<dbReference type="CDD" id="cd15843">
    <property type="entry name" value="R-SNARE"/>
    <property type="match status" value="1"/>
</dbReference>
<dbReference type="InterPro" id="IPR042855">
    <property type="entry name" value="V_SNARE_CC"/>
</dbReference>
<dbReference type="SUPFAM" id="SSF64356">
    <property type="entry name" value="SNARE-like"/>
    <property type="match status" value="1"/>
</dbReference>
<dbReference type="GO" id="GO:0016020">
    <property type="term" value="C:membrane"/>
    <property type="evidence" value="ECO:0007669"/>
    <property type="project" value="InterPro"/>
</dbReference>
<keyword evidence="5 10" id="KW-1133">Transmembrane helix</keyword>
<dbReference type="PROSITE" id="PS50892">
    <property type="entry name" value="V_SNARE"/>
    <property type="match status" value="1"/>
</dbReference>
<dbReference type="PANTHER" id="PTHR21136:SF168">
    <property type="entry name" value="VESICLE-ASSOCIATED MEMBRANE PROTEIN 9"/>
    <property type="match status" value="1"/>
</dbReference>
<evidence type="ECO:0000259" key="11">
    <source>
        <dbReference type="PROSITE" id="PS50859"/>
    </source>
</evidence>
<dbReference type="InterPro" id="IPR051097">
    <property type="entry name" value="Synaptobrevin-like_transport"/>
</dbReference>
<dbReference type="PANTHER" id="PTHR21136">
    <property type="entry name" value="SNARE PROTEINS"/>
    <property type="match status" value="1"/>
</dbReference>
<dbReference type="Pfam" id="PF13774">
    <property type="entry name" value="Longin"/>
    <property type="match status" value="1"/>
</dbReference>
<dbReference type="SMART" id="SM01270">
    <property type="entry name" value="Longin"/>
    <property type="match status" value="1"/>
</dbReference>
<evidence type="ECO:0000256" key="5">
    <source>
        <dbReference type="ARBA" id="ARBA00022989"/>
    </source>
</evidence>
<dbReference type="InterPro" id="IPR010908">
    <property type="entry name" value="Longin_dom"/>
</dbReference>
<keyword evidence="3 10" id="KW-0812">Transmembrane</keyword>
<keyword evidence="14" id="KW-1185">Reference proteome</keyword>
<dbReference type="FunFam" id="1.20.5.110:FF:000004">
    <property type="entry name" value="Vesicle-associated membrane protein 7"/>
    <property type="match status" value="1"/>
</dbReference>
<gene>
    <name evidence="13" type="ORF">MELLADRAFT_72811</name>
</gene>
<dbReference type="Gene3D" id="1.20.5.110">
    <property type="match status" value="1"/>
</dbReference>
<dbReference type="eggNOG" id="KOG0859">
    <property type="taxonomic scope" value="Eukaryota"/>
</dbReference>
<feature type="domain" description="Longin" evidence="11">
    <location>
        <begin position="3"/>
        <end position="111"/>
    </location>
</feature>
<comment type="subcellular location">
    <subcellularLocation>
        <location evidence="8">Endomembrane system</location>
        <topology evidence="8">Single-pass type IV membrane protein</topology>
    </subcellularLocation>
</comment>
<dbReference type="STRING" id="747676.F4RZ62"/>
<evidence type="ECO:0000256" key="8">
    <source>
        <dbReference type="ARBA" id="ARBA00046280"/>
    </source>
</evidence>
<evidence type="ECO:0000256" key="10">
    <source>
        <dbReference type="SAM" id="Phobius"/>
    </source>
</evidence>
<evidence type="ECO:0000256" key="1">
    <source>
        <dbReference type="ARBA" id="ARBA00008025"/>
    </source>
</evidence>
<accession>F4RZ62</accession>
<evidence type="ECO:0000313" key="14">
    <source>
        <dbReference type="Proteomes" id="UP000001072"/>
    </source>
</evidence>
<evidence type="ECO:0000259" key="12">
    <source>
        <dbReference type="PROSITE" id="PS50892"/>
    </source>
</evidence>
<dbReference type="HOGENOM" id="CLU_064620_1_1_1"/>
<evidence type="ECO:0000256" key="7">
    <source>
        <dbReference type="ARBA" id="ARBA00026133"/>
    </source>
</evidence>
<dbReference type="InterPro" id="IPR011012">
    <property type="entry name" value="Longin-like_dom_sf"/>
</dbReference>
<dbReference type="EMBL" id="GL883131">
    <property type="protein sequence ID" value="EGG02355.1"/>
    <property type="molecule type" value="Genomic_DNA"/>
</dbReference>
<name>F4RZ62_MELLP</name>
<feature type="transmembrane region" description="Helical" evidence="10">
    <location>
        <begin position="202"/>
        <end position="219"/>
    </location>
</feature>